<evidence type="ECO:0000313" key="3">
    <source>
        <dbReference type="EMBL" id="PYE86322.1"/>
    </source>
</evidence>
<dbReference type="Pfam" id="PF10988">
    <property type="entry name" value="DUF2807"/>
    <property type="match status" value="1"/>
</dbReference>
<proteinExistence type="predicted"/>
<keyword evidence="1" id="KW-0812">Transmembrane</keyword>
<feature type="domain" description="Putative auto-transporter adhesin head GIN" evidence="2">
    <location>
        <begin position="68"/>
        <end position="218"/>
    </location>
</feature>
<dbReference type="Gene3D" id="2.160.20.120">
    <property type="match status" value="1"/>
</dbReference>
<protein>
    <submittedName>
        <fullName evidence="3">Putative autotransporter adhesin-like protein</fullName>
    </submittedName>
</protein>
<keyword evidence="1" id="KW-0472">Membrane</keyword>
<dbReference type="RefSeq" id="WP_110754332.1">
    <property type="nucleotide sequence ID" value="NZ_QJTF01000028.1"/>
</dbReference>
<evidence type="ECO:0000259" key="2">
    <source>
        <dbReference type="Pfam" id="PF10988"/>
    </source>
</evidence>
<comment type="caution">
    <text evidence="3">The sequence shown here is derived from an EMBL/GenBank/DDBJ whole genome shotgun (WGS) entry which is preliminary data.</text>
</comment>
<keyword evidence="1" id="KW-1133">Transmembrane helix</keyword>
<dbReference type="InterPro" id="IPR021255">
    <property type="entry name" value="DUF2807"/>
</dbReference>
<dbReference type="Proteomes" id="UP000247454">
    <property type="component" value="Unassembled WGS sequence"/>
</dbReference>
<evidence type="ECO:0000256" key="1">
    <source>
        <dbReference type="SAM" id="Phobius"/>
    </source>
</evidence>
<keyword evidence="4" id="KW-1185">Reference proteome</keyword>
<dbReference type="AlphaFoldDB" id="A0A318SY53"/>
<name>A0A318SY53_9HYPH</name>
<gene>
    <name evidence="3" type="ORF">C7477_12824</name>
</gene>
<accession>A0A318SY53</accession>
<sequence length="235" mass="24162">MAGKLAFVATTGLIGAVAFLTLGISLSGRDWGDARHLWGAMPSACGSSASTRQEVTLPLAASDSLIIGLPASVRYQPGGKAEAVVTGDPTLLDHVRMEGHKLSLDCDPDWSAPKLDISVSGPAITDWELLGSGDLTLSQIVQPQLRLSIRGSGSVTAAGTADRVDVDIAGAGAARLKQLTAKSAQIVIRGSGGAQITAQTDADVSISGSGNVELFGRPILRRSEIRGSGRIVQEP</sequence>
<dbReference type="EMBL" id="QJTF01000028">
    <property type="protein sequence ID" value="PYE86322.1"/>
    <property type="molecule type" value="Genomic_DNA"/>
</dbReference>
<dbReference type="OrthoDB" id="7375620at2"/>
<evidence type="ECO:0000313" key="4">
    <source>
        <dbReference type="Proteomes" id="UP000247454"/>
    </source>
</evidence>
<feature type="transmembrane region" description="Helical" evidence="1">
    <location>
        <begin position="6"/>
        <end position="26"/>
    </location>
</feature>
<organism evidence="3 4">
    <name type="scientific">Phyllobacterium leguminum</name>
    <dbReference type="NCBI Taxonomy" id="314237"/>
    <lineage>
        <taxon>Bacteria</taxon>
        <taxon>Pseudomonadati</taxon>
        <taxon>Pseudomonadota</taxon>
        <taxon>Alphaproteobacteria</taxon>
        <taxon>Hyphomicrobiales</taxon>
        <taxon>Phyllobacteriaceae</taxon>
        <taxon>Phyllobacterium</taxon>
    </lineage>
</organism>
<reference evidence="3 4" key="1">
    <citation type="submission" date="2018-06" db="EMBL/GenBank/DDBJ databases">
        <title>Genomic Encyclopedia of Type Strains, Phase III (KMG-III): the genomes of soil and plant-associated and newly described type strains.</title>
        <authorList>
            <person name="Whitman W."/>
        </authorList>
    </citation>
    <scope>NUCLEOTIDE SEQUENCE [LARGE SCALE GENOMIC DNA]</scope>
    <source>
        <strain evidence="3 4">ORS 1419</strain>
    </source>
</reference>